<accession>A0A813QWT8</accession>
<dbReference type="GO" id="GO:0008270">
    <property type="term" value="F:zinc ion binding"/>
    <property type="evidence" value="ECO:0007669"/>
    <property type="project" value="InterPro"/>
</dbReference>
<dbReference type="SMART" id="SM00132">
    <property type="entry name" value="LIM"/>
    <property type="match status" value="3"/>
</dbReference>
<feature type="compositionally biased region" description="Polar residues" evidence="6">
    <location>
        <begin position="480"/>
        <end position="492"/>
    </location>
</feature>
<protein>
    <submittedName>
        <fullName evidence="9">Uncharacterized protein</fullName>
    </submittedName>
</protein>
<dbReference type="PANTHER" id="PTHR24211">
    <property type="entry name" value="LIM DOMAIN-CONTAINING PROTEIN"/>
    <property type="match status" value="1"/>
</dbReference>
<feature type="region of interest" description="Disordered" evidence="6">
    <location>
        <begin position="742"/>
        <end position="774"/>
    </location>
</feature>
<dbReference type="PANTHER" id="PTHR24211:SF20">
    <property type="entry name" value="PROTEIN ESPINAS-RELATED"/>
    <property type="match status" value="1"/>
</dbReference>
<feature type="compositionally biased region" description="Basic residues" evidence="6">
    <location>
        <begin position="763"/>
        <end position="774"/>
    </location>
</feature>
<dbReference type="CDD" id="cd09827">
    <property type="entry name" value="PET_Prickle"/>
    <property type="match status" value="1"/>
</dbReference>
<dbReference type="InterPro" id="IPR010442">
    <property type="entry name" value="PET_domain"/>
</dbReference>
<dbReference type="Pfam" id="PF06297">
    <property type="entry name" value="PET"/>
    <property type="match status" value="1"/>
</dbReference>
<reference evidence="9" key="1">
    <citation type="submission" date="2021-02" db="EMBL/GenBank/DDBJ databases">
        <authorList>
            <person name="Nowell W R."/>
        </authorList>
    </citation>
    <scope>NUCLEOTIDE SEQUENCE</scope>
</reference>
<evidence type="ECO:0000259" key="7">
    <source>
        <dbReference type="PROSITE" id="PS50023"/>
    </source>
</evidence>
<evidence type="ECO:0000313" key="11">
    <source>
        <dbReference type="Proteomes" id="UP000663829"/>
    </source>
</evidence>
<evidence type="ECO:0000313" key="10">
    <source>
        <dbReference type="EMBL" id="CAF3555490.1"/>
    </source>
</evidence>
<feature type="compositionally biased region" description="Polar residues" evidence="6">
    <location>
        <begin position="656"/>
        <end position="665"/>
    </location>
</feature>
<feature type="region of interest" description="Disordered" evidence="6">
    <location>
        <begin position="327"/>
        <end position="419"/>
    </location>
</feature>
<sequence length="774" mass="88787">MTRTIDLCSDVTTTSTKESIHRMLHSAIPNSRSPTSDDDSGCAIEEYAWVPPGLKADQVRQFFKCLPEEKVPYINSIGEKYRTKKLEEQLPPHDSDPKHCRYLTEEEKNELKIFSEQQRQSALGRGTAKQISLTQPSLTCCGCQKSIESGSVAVHAERGGRNGYWHPQCFACKICKEFLANLIYYYKDGNLYCGRHHAELYKPRCSACDEIIFADECTEAEGYSWHMDHFCCNNCSKRLGGERYVMRNHHPYCLNCFEIMYAEYCDTCGEQIQTDQPQMAHESQHWHATDQCFYCYTCRIPLQNRGFFPKFGALYCSNECARQRTSSSKPTHIKDDYMTDNGPDIIPTFGTHAKLQQHSRPPPTLLQKQQPVKTNFSSSANNTNGIQLKSGLRNNGTSSSPYRNQTSKSSAPISKNSGRYVSSHIPGGYVSDGPCLMHKRETSSGYMSDGTAAKRQTTNINNGYVGKPQVFLQFQSQQQNPGNRQKPINISKSRSREPITFYNDLNLDQLDRDGAALEIARYSSTKPNTGSSSKSSRSSLPDLRRKILIEQQNKYPTNNDNNMNTMTYSQETLTDQNSNNYYDNRHSRSSSRIKHFDSNEIMYPISRPKSVHCSTSNNQFPRSKSLNGSSRFSSSTTKQHHHVRFEDEQQQQQQQHYSSANCRNSYQRKKNPSPSQQNYQYRKYRHHPQLINDYSCSSSSSDEYDDFDNIYNQYDINVNRLKKSNTGVKISYVDDCLQQTHTSTSNRGMRKKDQQQQQPQQQKKQRRKKDCIIS</sequence>
<dbReference type="Proteomes" id="UP000663829">
    <property type="component" value="Unassembled WGS sequence"/>
</dbReference>
<feature type="compositionally biased region" description="Polar residues" evidence="6">
    <location>
        <begin position="612"/>
        <end position="637"/>
    </location>
</feature>
<dbReference type="InterPro" id="IPR001781">
    <property type="entry name" value="Znf_LIM"/>
</dbReference>
<feature type="region of interest" description="Disordered" evidence="6">
    <location>
        <begin position="607"/>
        <end position="678"/>
    </location>
</feature>
<dbReference type="InterPro" id="IPR033723">
    <property type="entry name" value="PET_prickle"/>
</dbReference>
<evidence type="ECO:0000256" key="2">
    <source>
        <dbReference type="ARBA" id="ARBA00022737"/>
    </source>
</evidence>
<feature type="domain" description="PET" evidence="8">
    <location>
        <begin position="28"/>
        <end position="136"/>
    </location>
</feature>
<evidence type="ECO:0000259" key="8">
    <source>
        <dbReference type="PROSITE" id="PS51303"/>
    </source>
</evidence>
<dbReference type="InterPro" id="IPR047120">
    <property type="entry name" value="Pk/Esn/Tes"/>
</dbReference>
<keyword evidence="11" id="KW-1185">Reference proteome</keyword>
<feature type="region of interest" description="Disordered" evidence="6">
    <location>
        <begin position="476"/>
        <end position="495"/>
    </location>
</feature>
<dbReference type="AlphaFoldDB" id="A0A813QWT8"/>
<evidence type="ECO:0000313" key="9">
    <source>
        <dbReference type="EMBL" id="CAF0773167.1"/>
    </source>
</evidence>
<dbReference type="PROSITE" id="PS51303">
    <property type="entry name" value="PET"/>
    <property type="match status" value="1"/>
</dbReference>
<dbReference type="InterPro" id="IPR033726">
    <property type="entry name" value="LIM2_prickle"/>
</dbReference>
<proteinExistence type="predicted"/>
<gene>
    <name evidence="9" type="ORF">GPM918_LOCUS2043</name>
    <name evidence="10" type="ORF">SRO942_LOCUS2043</name>
</gene>
<feature type="domain" description="LIM zinc-binding" evidence="7">
    <location>
        <begin position="138"/>
        <end position="202"/>
    </location>
</feature>
<dbReference type="EMBL" id="CAJOBC010000213">
    <property type="protein sequence ID" value="CAF3555490.1"/>
    <property type="molecule type" value="Genomic_DNA"/>
</dbReference>
<keyword evidence="4 5" id="KW-0440">LIM domain</keyword>
<evidence type="ECO:0000256" key="1">
    <source>
        <dbReference type="ARBA" id="ARBA00022723"/>
    </source>
</evidence>
<dbReference type="Pfam" id="PF00412">
    <property type="entry name" value="LIM"/>
    <property type="match status" value="3"/>
</dbReference>
<keyword evidence="2" id="KW-0677">Repeat</keyword>
<feature type="domain" description="LIM zinc-binding" evidence="7">
    <location>
        <begin position="203"/>
        <end position="263"/>
    </location>
</feature>
<dbReference type="EMBL" id="CAJNOQ010000213">
    <property type="protein sequence ID" value="CAF0773167.1"/>
    <property type="molecule type" value="Genomic_DNA"/>
</dbReference>
<evidence type="ECO:0000256" key="6">
    <source>
        <dbReference type="SAM" id="MobiDB-lite"/>
    </source>
</evidence>
<dbReference type="FunFam" id="2.10.110.10:FF:000005">
    <property type="entry name" value="Testin isoform 1"/>
    <property type="match status" value="1"/>
</dbReference>
<dbReference type="OrthoDB" id="10069167at2759"/>
<dbReference type="PROSITE" id="PS00478">
    <property type="entry name" value="LIM_DOMAIN_1"/>
    <property type="match status" value="1"/>
</dbReference>
<comment type="caution">
    <text evidence="9">The sequence shown here is derived from an EMBL/GenBank/DDBJ whole genome shotgun (WGS) entry which is preliminary data.</text>
</comment>
<dbReference type="CDD" id="cd09340">
    <property type="entry name" value="LIM1_Testin_like"/>
    <property type="match status" value="1"/>
</dbReference>
<dbReference type="SUPFAM" id="SSF57716">
    <property type="entry name" value="Glucocorticoid receptor-like (DNA-binding domain)"/>
    <property type="match status" value="2"/>
</dbReference>
<keyword evidence="1 5" id="KW-0479">Metal-binding</keyword>
<name>A0A813QWT8_9BILA</name>
<dbReference type="Gene3D" id="2.10.110.10">
    <property type="entry name" value="Cysteine Rich Protein"/>
    <property type="match status" value="3"/>
</dbReference>
<evidence type="ECO:0000256" key="5">
    <source>
        <dbReference type="PROSITE-ProRule" id="PRU00125"/>
    </source>
</evidence>
<feature type="compositionally biased region" description="Polar residues" evidence="6">
    <location>
        <begin position="573"/>
        <end position="582"/>
    </location>
</feature>
<dbReference type="CDD" id="cd09418">
    <property type="entry name" value="LIM2_Prickle"/>
    <property type="match status" value="1"/>
</dbReference>
<feature type="compositionally biased region" description="Low complexity" evidence="6">
    <location>
        <begin position="523"/>
        <end position="539"/>
    </location>
</feature>
<feature type="compositionally biased region" description="Polar residues" evidence="6">
    <location>
        <begin position="366"/>
        <end position="419"/>
    </location>
</feature>
<keyword evidence="3 5" id="KW-0862">Zinc</keyword>
<dbReference type="PROSITE" id="PS50023">
    <property type="entry name" value="LIM_DOMAIN_2"/>
    <property type="match status" value="2"/>
</dbReference>
<dbReference type="Proteomes" id="UP000681722">
    <property type="component" value="Unassembled WGS sequence"/>
</dbReference>
<evidence type="ECO:0000256" key="4">
    <source>
        <dbReference type="ARBA" id="ARBA00023038"/>
    </source>
</evidence>
<evidence type="ECO:0000256" key="3">
    <source>
        <dbReference type="ARBA" id="ARBA00022833"/>
    </source>
</evidence>
<feature type="region of interest" description="Disordered" evidence="6">
    <location>
        <begin position="573"/>
        <end position="595"/>
    </location>
</feature>
<organism evidence="9 11">
    <name type="scientific">Didymodactylos carnosus</name>
    <dbReference type="NCBI Taxonomy" id="1234261"/>
    <lineage>
        <taxon>Eukaryota</taxon>
        <taxon>Metazoa</taxon>
        <taxon>Spiralia</taxon>
        <taxon>Gnathifera</taxon>
        <taxon>Rotifera</taxon>
        <taxon>Eurotatoria</taxon>
        <taxon>Bdelloidea</taxon>
        <taxon>Philodinida</taxon>
        <taxon>Philodinidae</taxon>
        <taxon>Didymodactylos</taxon>
    </lineage>
</organism>
<feature type="region of interest" description="Disordered" evidence="6">
    <location>
        <begin position="522"/>
        <end position="543"/>
    </location>
</feature>